<dbReference type="InterPro" id="IPR051057">
    <property type="entry name" value="PI-PLC_domain"/>
</dbReference>
<dbReference type="PANTHER" id="PTHR13593:SF113">
    <property type="entry name" value="SI:DKEY-266F7.9"/>
    <property type="match status" value="1"/>
</dbReference>
<sequence>MSFPDHVLFGYSRAAPRAFTQAMDNKTKLGPDELWVGQWSNDWVGFDSFSINGTQYVCGVGGLHGTVFIQKILANGVPGQEVYREKTAHAWYVCAQYQVSGHNFILFHGRDNDYEIRKLDEDGRILPGAIQKGRWKAQYSSVFSVIFADGRVYLCGFSSTTKRFFTQPVKSDGSLAADESYSSTWSSIYNPVIPVKLASGRVFVWGQTASKNYWFLQEMLSDGSLVRNESDNGRFGDHYQTATAVTIDGVTYLMAQTADSNKKFFTQIVQENGKLAKEETQSNNFRNYYTYFSVYKTTQIAPEDGWMTKNYNYIHNKTLKEIVIPGAHDAGMSDSIDCTSTTNAVNTRTQVLGMAGQLSAGCRYFDLRPIVSVEPGKGAESSAVYLTGHFSEVPVVGIQGCFGQDMNSIIHDIQKFSNDKNHRNELIILKFSHYAKAKRHNNSPSTVTGFGWDPADKRKFADFLRNNLGDLLVTNRSDRRIGTFRYDEIMACGNKDKAKILVVIDGLPSDIRSPETGIFRYHDYPYDKYDPDFISPNVDLCVYDEYSSTNEYWKMEADQFAKMDDPANHGGDMYVLSWTLTQSDGQAALSATHLPQSILDLAREANGHLGEAVGRIMEKNKKLWPSVLYVDNVDPSVASLCELMVQKP</sequence>
<protein>
    <recommendedName>
        <fullName evidence="3">Phosphatidylinositol diacylglycerol-lyase</fullName>
    </recommendedName>
</protein>
<dbReference type="PROSITE" id="PS50007">
    <property type="entry name" value="PIPLC_X_DOMAIN"/>
    <property type="match status" value="1"/>
</dbReference>
<keyword evidence="2" id="KW-1185">Reference proteome</keyword>
<dbReference type="InterPro" id="IPR017946">
    <property type="entry name" value="PLC-like_Pdiesterase_TIM-brl"/>
</dbReference>
<dbReference type="RefSeq" id="WP_184807251.1">
    <property type="nucleotide sequence ID" value="NZ_JACIIZ010000019.1"/>
</dbReference>
<organism evidence="1 2">
    <name type="scientific">Nitrospirillum iridis</name>
    <dbReference type="NCBI Taxonomy" id="765888"/>
    <lineage>
        <taxon>Bacteria</taxon>
        <taxon>Pseudomonadati</taxon>
        <taxon>Pseudomonadota</taxon>
        <taxon>Alphaproteobacteria</taxon>
        <taxon>Rhodospirillales</taxon>
        <taxon>Azospirillaceae</taxon>
        <taxon>Nitrospirillum</taxon>
    </lineage>
</organism>
<gene>
    <name evidence="1" type="ORF">FHS74_005320</name>
</gene>
<comment type="caution">
    <text evidence="1">The sequence shown here is derived from an EMBL/GenBank/DDBJ whole genome shotgun (WGS) entry which is preliminary data.</text>
</comment>
<dbReference type="AlphaFoldDB" id="A0A7X0EG88"/>
<dbReference type="PANTHER" id="PTHR13593">
    <property type="match status" value="1"/>
</dbReference>
<dbReference type="GO" id="GO:0008081">
    <property type="term" value="F:phosphoric diester hydrolase activity"/>
    <property type="evidence" value="ECO:0007669"/>
    <property type="project" value="InterPro"/>
</dbReference>
<reference evidence="1 2" key="1">
    <citation type="submission" date="2020-08" db="EMBL/GenBank/DDBJ databases">
        <title>Genomic Encyclopedia of Type Strains, Phase IV (KMG-IV): sequencing the most valuable type-strain genomes for metagenomic binning, comparative biology and taxonomic classification.</title>
        <authorList>
            <person name="Goeker M."/>
        </authorList>
    </citation>
    <scope>NUCLEOTIDE SEQUENCE [LARGE SCALE GENOMIC DNA]</scope>
    <source>
        <strain evidence="1 2">DSM 22198</strain>
    </source>
</reference>
<accession>A0A7X0EG88</accession>
<dbReference type="Proteomes" id="UP000539175">
    <property type="component" value="Unassembled WGS sequence"/>
</dbReference>
<evidence type="ECO:0008006" key="3">
    <source>
        <dbReference type="Google" id="ProtNLM"/>
    </source>
</evidence>
<dbReference type="EMBL" id="JACIIZ010000019">
    <property type="protein sequence ID" value="MBB6254730.1"/>
    <property type="molecule type" value="Genomic_DNA"/>
</dbReference>
<proteinExistence type="predicted"/>
<dbReference type="Gene3D" id="3.20.20.190">
    <property type="entry name" value="Phosphatidylinositol (PI) phosphodiesterase"/>
    <property type="match status" value="1"/>
</dbReference>
<evidence type="ECO:0000313" key="2">
    <source>
        <dbReference type="Proteomes" id="UP000539175"/>
    </source>
</evidence>
<dbReference type="SUPFAM" id="SSF51695">
    <property type="entry name" value="PLC-like phosphodiesterases"/>
    <property type="match status" value="1"/>
</dbReference>
<dbReference type="GO" id="GO:0006629">
    <property type="term" value="P:lipid metabolic process"/>
    <property type="evidence" value="ECO:0007669"/>
    <property type="project" value="InterPro"/>
</dbReference>
<name>A0A7X0EG88_9PROT</name>
<evidence type="ECO:0000313" key="1">
    <source>
        <dbReference type="EMBL" id="MBB6254730.1"/>
    </source>
</evidence>